<comment type="caution">
    <text evidence="1">The sequence shown here is derived from an EMBL/GenBank/DDBJ whole genome shotgun (WGS) entry which is preliminary data.</text>
</comment>
<evidence type="ECO:0000313" key="2">
    <source>
        <dbReference type="Proteomes" id="UP000055045"/>
    </source>
</evidence>
<dbReference type="Proteomes" id="UP000055045">
    <property type="component" value="Unassembled WGS sequence"/>
</dbReference>
<keyword evidence="2" id="KW-1185">Reference proteome</keyword>
<protein>
    <submittedName>
        <fullName evidence="1">Uncharacterized protein</fullName>
    </submittedName>
</protein>
<accession>A0A101MEQ1</accession>
<gene>
    <name evidence="1" type="ORF">ACN42_g7922</name>
</gene>
<sequence length="88" mass="9547">MSRSLRALPPGSIEYYTGEVLEEKVIGEKEGRNNKYRSGVCDTEVNVGNHGDDKGHDLETMGSGVCDTEVTVGNHGDDKGHDPEMIGR</sequence>
<organism evidence="1 2">
    <name type="scientific">Penicillium freii</name>
    <dbReference type="NCBI Taxonomy" id="48697"/>
    <lineage>
        <taxon>Eukaryota</taxon>
        <taxon>Fungi</taxon>
        <taxon>Dikarya</taxon>
        <taxon>Ascomycota</taxon>
        <taxon>Pezizomycotina</taxon>
        <taxon>Eurotiomycetes</taxon>
        <taxon>Eurotiomycetidae</taxon>
        <taxon>Eurotiales</taxon>
        <taxon>Aspergillaceae</taxon>
        <taxon>Penicillium</taxon>
    </lineage>
</organism>
<name>A0A101MEQ1_PENFR</name>
<dbReference type="EMBL" id="LLXE01000236">
    <property type="protein sequence ID" value="KUM59216.1"/>
    <property type="molecule type" value="Genomic_DNA"/>
</dbReference>
<dbReference type="OrthoDB" id="4369144at2759"/>
<dbReference type="AlphaFoldDB" id="A0A101MEQ1"/>
<reference evidence="1 2" key="1">
    <citation type="submission" date="2015-10" db="EMBL/GenBank/DDBJ databases">
        <title>Genome sequencing of Penicillium freii.</title>
        <authorList>
            <person name="Nguyen H.D."/>
            <person name="Visagie C.M."/>
            <person name="Seifert K.A."/>
        </authorList>
    </citation>
    <scope>NUCLEOTIDE SEQUENCE [LARGE SCALE GENOMIC DNA]</scope>
    <source>
        <strain evidence="1 2">DAOM 242723</strain>
    </source>
</reference>
<evidence type="ECO:0000313" key="1">
    <source>
        <dbReference type="EMBL" id="KUM59216.1"/>
    </source>
</evidence>
<proteinExistence type="predicted"/>